<keyword evidence="13" id="KW-1185">Reference proteome</keyword>
<evidence type="ECO:0000256" key="3">
    <source>
        <dbReference type="ARBA" id="ARBA00022448"/>
    </source>
</evidence>
<dbReference type="PANTHER" id="PTHR12430:SF0">
    <property type="entry name" value="TRANSLOCASE OF OUTER MITOCHONDRIAL MEMBRANE 20"/>
    <property type="match status" value="1"/>
</dbReference>
<evidence type="ECO:0000256" key="6">
    <source>
        <dbReference type="ARBA" id="ARBA00022927"/>
    </source>
</evidence>
<protein>
    <recommendedName>
        <fullName evidence="14">Mitochondrial import receptor subunit TOM20</fullName>
    </recommendedName>
</protein>
<evidence type="ECO:0000313" key="13">
    <source>
        <dbReference type="Proteomes" id="UP000094336"/>
    </source>
</evidence>
<evidence type="ECO:0000256" key="4">
    <source>
        <dbReference type="ARBA" id="ARBA00022692"/>
    </source>
</evidence>
<dbReference type="GO" id="GO:0030943">
    <property type="term" value="F:mitochondrion targeting sequence binding"/>
    <property type="evidence" value="ECO:0007669"/>
    <property type="project" value="EnsemblFungi"/>
</dbReference>
<dbReference type="SUPFAM" id="SSF47157">
    <property type="entry name" value="Mitochondrial import receptor subunit Tom20"/>
    <property type="match status" value="1"/>
</dbReference>
<dbReference type="GO" id="GO:0016031">
    <property type="term" value="P:tRNA import into mitochondrion"/>
    <property type="evidence" value="ECO:0007669"/>
    <property type="project" value="EnsemblFungi"/>
</dbReference>
<dbReference type="AlphaFoldDB" id="A0A1E3QJR4"/>
<dbReference type="GO" id="GO:0045040">
    <property type="term" value="P:protein insertion into mitochondrial outer membrane"/>
    <property type="evidence" value="ECO:0007669"/>
    <property type="project" value="EnsemblFungi"/>
</dbReference>
<dbReference type="GO" id="GO:0006605">
    <property type="term" value="P:protein targeting"/>
    <property type="evidence" value="ECO:0007669"/>
    <property type="project" value="InterPro"/>
</dbReference>
<comment type="subcellular location">
    <subcellularLocation>
        <location evidence="1">Mitochondrion outer membrane</location>
        <topology evidence="1">Single-pass membrane protein</topology>
    </subcellularLocation>
</comment>
<dbReference type="PIRSF" id="PIRSF037707">
    <property type="entry name" value="MAS20_rcpt"/>
    <property type="match status" value="1"/>
</dbReference>
<dbReference type="OrthoDB" id="2154253at2759"/>
<dbReference type="InterPro" id="IPR002056">
    <property type="entry name" value="MAS20"/>
</dbReference>
<keyword evidence="8 10" id="KW-0496">Mitochondrion</keyword>
<dbReference type="STRING" id="984486.A0A1E3QJR4"/>
<evidence type="ECO:0000313" key="12">
    <source>
        <dbReference type="EMBL" id="ODQ77322.1"/>
    </source>
</evidence>
<comment type="similarity">
    <text evidence="2 10">Belongs to the Tom20 family.</text>
</comment>
<keyword evidence="6" id="KW-0653">Protein transport</keyword>
<evidence type="ECO:0008006" key="14">
    <source>
        <dbReference type="Google" id="ProtNLM"/>
    </source>
</evidence>
<evidence type="ECO:0000256" key="8">
    <source>
        <dbReference type="ARBA" id="ARBA00023128"/>
    </source>
</evidence>
<keyword evidence="3" id="KW-0813">Transport</keyword>
<dbReference type="PANTHER" id="PTHR12430">
    <property type="entry name" value="MITOCHONDRIAL IMPORT RECEPTOR SUBUNIT TOM20"/>
    <property type="match status" value="1"/>
</dbReference>
<evidence type="ECO:0000256" key="11">
    <source>
        <dbReference type="SAM" id="Phobius"/>
    </source>
</evidence>
<evidence type="ECO:0000256" key="9">
    <source>
        <dbReference type="ARBA" id="ARBA00023136"/>
    </source>
</evidence>
<dbReference type="Gene3D" id="1.20.960.10">
    <property type="entry name" value="Mitochondrial outer membrane translocase complex, subunit Tom20 domain"/>
    <property type="match status" value="1"/>
</dbReference>
<dbReference type="GO" id="GO:0006886">
    <property type="term" value="P:intracellular protein transport"/>
    <property type="evidence" value="ECO:0007669"/>
    <property type="project" value="InterPro"/>
</dbReference>
<evidence type="ECO:0000256" key="5">
    <source>
        <dbReference type="ARBA" id="ARBA00022787"/>
    </source>
</evidence>
<evidence type="ECO:0000256" key="10">
    <source>
        <dbReference type="PIRNR" id="PIRNR037707"/>
    </source>
</evidence>
<keyword evidence="5 10" id="KW-1000">Mitochondrion outer membrane</keyword>
<feature type="transmembrane region" description="Helical" evidence="11">
    <location>
        <begin position="6"/>
        <end position="24"/>
    </location>
</feature>
<dbReference type="GO" id="GO:0005742">
    <property type="term" value="C:mitochondrial outer membrane translocase complex"/>
    <property type="evidence" value="ECO:0007669"/>
    <property type="project" value="UniProtKB-UniRule"/>
</dbReference>
<dbReference type="Proteomes" id="UP000094336">
    <property type="component" value="Unassembled WGS sequence"/>
</dbReference>
<evidence type="ECO:0000256" key="2">
    <source>
        <dbReference type="ARBA" id="ARBA00005792"/>
    </source>
</evidence>
<keyword evidence="7 11" id="KW-1133">Transmembrane helix</keyword>
<dbReference type="InterPro" id="IPR023392">
    <property type="entry name" value="Tom20_dom_sf"/>
</dbReference>
<dbReference type="RefSeq" id="XP_018982650.1">
    <property type="nucleotide sequence ID" value="XM_019127282.1"/>
</dbReference>
<organism evidence="12 13">
    <name type="scientific">Babjeviella inositovora NRRL Y-12698</name>
    <dbReference type="NCBI Taxonomy" id="984486"/>
    <lineage>
        <taxon>Eukaryota</taxon>
        <taxon>Fungi</taxon>
        <taxon>Dikarya</taxon>
        <taxon>Ascomycota</taxon>
        <taxon>Saccharomycotina</taxon>
        <taxon>Pichiomycetes</taxon>
        <taxon>Serinales incertae sedis</taxon>
        <taxon>Babjeviella</taxon>
    </lineage>
</organism>
<keyword evidence="9 10" id="KW-0472">Membrane</keyword>
<evidence type="ECO:0000256" key="1">
    <source>
        <dbReference type="ARBA" id="ARBA00004572"/>
    </source>
</evidence>
<gene>
    <name evidence="12" type="ORF">BABINDRAFT_15569</name>
</gene>
<proteinExistence type="inferred from homology"/>
<dbReference type="PRINTS" id="PR00351">
    <property type="entry name" value="OM20RECEPTOR"/>
</dbReference>
<dbReference type="GO" id="GO:0030150">
    <property type="term" value="P:protein import into mitochondrial matrix"/>
    <property type="evidence" value="ECO:0007669"/>
    <property type="project" value="EnsemblFungi"/>
</dbReference>
<dbReference type="GeneID" id="30145135"/>
<sequence>MGKGLLYTGVLASALLGYAVYFDYSRRNSADFRKQLRRNKKVLQTEEKAAKDKNNRAKTTYMKLAVETSLLTDPLPTDLAGKETYFMAQVSQAEKLAAVPGQDVEAAVAFYKALCVYPKPSDLLAIYQKSVPENVYELIILAIATHPPQSLANILGDSISQPTEEFDFAEEPEQEEQD</sequence>
<reference evidence="13" key="1">
    <citation type="submission" date="2016-05" db="EMBL/GenBank/DDBJ databases">
        <title>Comparative genomics of biotechnologically important yeasts.</title>
        <authorList>
            <consortium name="DOE Joint Genome Institute"/>
            <person name="Riley R."/>
            <person name="Haridas S."/>
            <person name="Wolfe K.H."/>
            <person name="Lopes M.R."/>
            <person name="Hittinger C.T."/>
            <person name="Goker M."/>
            <person name="Salamov A."/>
            <person name="Wisecaver J."/>
            <person name="Long T.M."/>
            <person name="Aerts A.L."/>
            <person name="Barry K."/>
            <person name="Choi C."/>
            <person name="Clum A."/>
            <person name="Coughlan A.Y."/>
            <person name="Deshpande S."/>
            <person name="Douglass A.P."/>
            <person name="Hanson S.J."/>
            <person name="Klenk H.-P."/>
            <person name="Labutti K."/>
            <person name="Lapidus A."/>
            <person name="Lindquist E."/>
            <person name="Lipzen A."/>
            <person name="Meier-Kolthoff J.P."/>
            <person name="Ohm R.A."/>
            <person name="Otillar R.P."/>
            <person name="Pangilinan J."/>
            <person name="Peng Y."/>
            <person name="Rokas A."/>
            <person name="Rosa C.A."/>
            <person name="Scheuner C."/>
            <person name="Sibirny A.A."/>
            <person name="Slot J.C."/>
            <person name="Stielow J.B."/>
            <person name="Sun H."/>
            <person name="Kurtzman C.P."/>
            <person name="Blackwell M."/>
            <person name="Grigoriev I.V."/>
            <person name="Jeffries T.W."/>
        </authorList>
    </citation>
    <scope>NUCLEOTIDE SEQUENCE [LARGE SCALE GENOMIC DNA]</scope>
    <source>
        <strain evidence="13">NRRL Y-12698</strain>
    </source>
</reference>
<accession>A0A1E3QJR4</accession>
<dbReference type="GO" id="GO:0008320">
    <property type="term" value="F:protein transmembrane transporter activity"/>
    <property type="evidence" value="ECO:0007669"/>
    <property type="project" value="EnsemblFungi"/>
</dbReference>
<dbReference type="Pfam" id="PF02064">
    <property type="entry name" value="MAS20"/>
    <property type="match status" value="1"/>
</dbReference>
<keyword evidence="4 11" id="KW-0812">Transmembrane</keyword>
<name>A0A1E3QJR4_9ASCO</name>
<dbReference type="EMBL" id="KV454441">
    <property type="protein sequence ID" value="ODQ77322.1"/>
    <property type="molecule type" value="Genomic_DNA"/>
</dbReference>
<evidence type="ECO:0000256" key="7">
    <source>
        <dbReference type="ARBA" id="ARBA00022989"/>
    </source>
</evidence>